<dbReference type="GO" id="GO:0015193">
    <property type="term" value="F:L-proline transmembrane transporter activity"/>
    <property type="evidence" value="ECO:0007669"/>
    <property type="project" value="TreeGrafter"/>
</dbReference>
<evidence type="ECO:0000256" key="5">
    <source>
        <dbReference type="ARBA" id="ARBA00022692"/>
    </source>
</evidence>
<dbReference type="InterPro" id="IPR038377">
    <property type="entry name" value="Na/Glc_symporter_sf"/>
</dbReference>
<gene>
    <name evidence="15" type="primary">putP</name>
    <name evidence="15" type="ordered locus">FTN_0299</name>
</gene>
<keyword evidence="5 14" id="KW-0812">Transmembrane</keyword>
<feature type="transmembrane region" description="Helical" evidence="14">
    <location>
        <begin position="207"/>
        <end position="223"/>
    </location>
</feature>
<feature type="transmembrane region" description="Helical" evidence="14">
    <location>
        <begin position="62"/>
        <end position="84"/>
    </location>
</feature>
<keyword evidence="4" id="KW-1003">Cell membrane</keyword>
<comment type="catalytic activity">
    <reaction evidence="12">
        <text>L-proline(in) + Na(+)(in) = L-proline(out) + Na(+)(out)</text>
        <dbReference type="Rhea" id="RHEA:28967"/>
        <dbReference type="ChEBI" id="CHEBI:29101"/>
        <dbReference type="ChEBI" id="CHEBI:60039"/>
    </reaction>
</comment>
<dbReference type="GO" id="GO:0015824">
    <property type="term" value="P:proline transport"/>
    <property type="evidence" value="ECO:0007669"/>
    <property type="project" value="UniProtKB-UniRule"/>
</dbReference>
<accession>A0Q4P0</accession>
<dbReference type="Gene3D" id="1.20.1730.10">
    <property type="entry name" value="Sodium/glucose cotransporter"/>
    <property type="match status" value="1"/>
</dbReference>
<dbReference type="PANTHER" id="PTHR48086:SF3">
    <property type="entry name" value="SODIUM_PROLINE SYMPORTER"/>
    <property type="match status" value="1"/>
</dbReference>
<keyword evidence="10 14" id="KW-0472">Membrane</keyword>
<dbReference type="PROSITE" id="PS50283">
    <property type="entry name" value="NA_SOLUT_SYMP_3"/>
    <property type="match status" value="1"/>
</dbReference>
<dbReference type="Pfam" id="PF00474">
    <property type="entry name" value="SSF"/>
    <property type="match status" value="1"/>
</dbReference>
<keyword evidence="8 14" id="KW-0915">Sodium</keyword>
<reference evidence="16" key="1">
    <citation type="journal article" date="2007" name="Genome Biol.">
        <title>Comparison of Francisella tularensis genomes reveals evolutionary events associated with the emergence of human pathogenic strains.</title>
        <authorList>
            <person name="Rohmer L."/>
            <person name="Fong C."/>
            <person name="Abmayr S."/>
            <person name="Wasnick M."/>
            <person name="Larson Freeman T.J."/>
            <person name="Radey M."/>
            <person name="Guina T."/>
            <person name="Svensson K."/>
            <person name="Hayden H.S."/>
            <person name="Jacobs M."/>
            <person name="Gallagher L.A."/>
            <person name="Manoil C."/>
            <person name="Ernst R.K."/>
            <person name="Drees B."/>
            <person name="Buckley D."/>
            <person name="Haugen E."/>
            <person name="Bovee D."/>
            <person name="Zhou Y."/>
            <person name="Chang J."/>
            <person name="Levy R."/>
            <person name="Lim R."/>
            <person name="Gillett W."/>
            <person name="Guenthener D."/>
            <person name="Kang A."/>
            <person name="Shaffer S.A."/>
            <person name="Taylor G."/>
            <person name="Chen J."/>
            <person name="Gallis B."/>
            <person name="D'Argenio D.A."/>
            <person name="Forsman M."/>
            <person name="Olson M.V."/>
            <person name="Goodlett D.R."/>
            <person name="Kaul R."/>
            <person name="Miller S.I."/>
            <person name="Brittnacher M.J."/>
        </authorList>
    </citation>
    <scope>NUCLEOTIDE SEQUENCE [LARGE SCALE GENOMIC DNA]</scope>
    <source>
        <strain evidence="16">U112</strain>
    </source>
</reference>
<protein>
    <recommendedName>
        <fullName evidence="14">Sodium/proline symporter</fullName>
    </recommendedName>
    <alternativeName>
        <fullName evidence="14">Proline permease</fullName>
    </alternativeName>
</protein>
<evidence type="ECO:0000256" key="9">
    <source>
        <dbReference type="ARBA" id="ARBA00023065"/>
    </source>
</evidence>
<evidence type="ECO:0000313" key="16">
    <source>
        <dbReference type="Proteomes" id="UP000000762"/>
    </source>
</evidence>
<evidence type="ECO:0000256" key="4">
    <source>
        <dbReference type="ARBA" id="ARBA00022475"/>
    </source>
</evidence>
<feature type="transmembrane region" description="Helical" evidence="14">
    <location>
        <begin position="378"/>
        <end position="398"/>
    </location>
</feature>
<feature type="transmembrane region" description="Helical" evidence="14">
    <location>
        <begin position="141"/>
        <end position="166"/>
    </location>
</feature>
<feature type="transmembrane region" description="Helical" evidence="14">
    <location>
        <begin position="435"/>
        <end position="454"/>
    </location>
</feature>
<dbReference type="GO" id="GO:0005886">
    <property type="term" value="C:plasma membrane"/>
    <property type="evidence" value="ECO:0007669"/>
    <property type="project" value="UniProtKB-SubCell"/>
</dbReference>
<evidence type="ECO:0000256" key="11">
    <source>
        <dbReference type="ARBA" id="ARBA00023201"/>
    </source>
</evidence>
<comment type="similarity">
    <text evidence="2 13">Belongs to the sodium:solute symporter (SSF) (TC 2.A.21) family.</text>
</comment>
<dbReference type="PROSITE" id="PS00456">
    <property type="entry name" value="NA_SOLUT_SYMP_1"/>
    <property type="match status" value="1"/>
</dbReference>
<feature type="transmembrane region" description="Helical" evidence="14">
    <location>
        <begin position="336"/>
        <end position="366"/>
    </location>
</feature>
<dbReference type="GO" id="GO:0005298">
    <property type="term" value="F:proline:sodium symporter activity"/>
    <property type="evidence" value="ECO:0007669"/>
    <property type="project" value="UniProtKB-UniRule"/>
</dbReference>
<evidence type="ECO:0000256" key="8">
    <source>
        <dbReference type="ARBA" id="ARBA00023053"/>
    </source>
</evidence>
<feature type="transmembrane region" description="Helical" evidence="14">
    <location>
        <begin position="404"/>
        <end position="428"/>
    </location>
</feature>
<evidence type="ECO:0000256" key="6">
    <source>
        <dbReference type="ARBA" id="ARBA00022847"/>
    </source>
</evidence>
<evidence type="ECO:0000256" key="1">
    <source>
        <dbReference type="ARBA" id="ARBA00004651"/>
    </source>
</evidence>
<keyword evidence="11 14" id="KW-0739">Sodium transport</keyword>
<organism evidence="15 16">
    <name type="scientific">Francisella tularensis subsp. novicida (strain ATCC 15482 / CCUG 33449 / U112)</name>
    <dbReference type="NCBI Taxonomy" id="401614"/>
    <lineage>
        <taxon>Bacteria</taxon>
        <taxon>Pseudomonadati</taxon>
        <taxon>Pseudomonadota</taxon>
        <taxon>Gammaproteobacteria</taxon>
        <taxon>Thiotrichales</taxon>
        <taxon>Francisellaceae</taxon>
        <taxon>Francisella</taxon>
    </lineage>
</organism>
<proteinExistence type="inferred from homology"/>
<dbReference type="InterPro" id="IPR011851">
    <property type="entry name" value="Na/Pro_symporter"/>
</dbReference>
<dbReference type="InterPro" id="IPR018212">
    <property type="entry name" value="Na/solute_symporter_CS"/>
</dbReference>
<feature type="transmembrane region" description="Helical" evidence="14">
    <location>
        <begin position="90"/>
        <end position="107"/>
    </location>
</feature>
<comment type="function">
    <text evidence="14">Catalyzes the sodium-dependent uptake of extracellular L-proline.</text>
</comment>
<evidence type="ECO:0000256" key="10">
    <source>
        <dbReference type="ARBA" id="ARBA00023136"/>
    </source>
</evidence>
<dbReference type="CDD" id="cd11475">
    <property type="entry name" value="SLC5sbd_PutP"/>
    <property type="match status" value="1"/>
</dbReference>
<dbReference type="NCBIfam" id="TIGR02121">
    <property type="entry name" value="Na_Pro_sym"/>
    <property type="match status" value="1"/>
</dbReference>
<keyword evidence="7 14" id="KW-1133">Transmembrane helix</keyword>
<keyword evidence="9 14" id="KW-0406">Ion transport</keyword>
<evidence type="ECO:0000256" key="7">
    <source>
        <dbReference type="ARBA" id="ARBA00022989"/>
    </source>
</evidence>
<evidence type="ECO:0000256" key="12">
    <source>
        <dbReference type="ARBA" id="ARBA00033708"/>
    </source>
</evidence>
<feature type="transmembrane region" description="Helical" evidence="14">
    <location>
        <begin position="284"/>
        <end position="310"/>
    </location>
</feature>
<dbReference type="PANTHER" id="PTHR48086">
    <property type="entry name" value="SODIUM/PROLINE SYMPORTER-RELATED"/>
    <property type="match status" value="1"/>
</dbReference>
<evidence type="ECO:0000256" key="14">
    <source>
        <dbReference type="RuleBase" id="RU366012"/>
    </source>
</evidence>
<keyword evidence="16" id="KW-1185">Reference proteome</keyword>
<comment type="subcellular location">
    <subcellularLocation>
        <location evidence="14">Cell inner membrane</location>
        <topology evidence="14">Multi-pass membrane protein</topology>
    </subcellularLocation>
    <subcellularLocation>
        <location evidence="1">Cell membrane</location>
        <topology evidence="1">Multi-pass membrane protein</topology>
    </subcellularLocation>
</comment>
<evidence type="ECO:0000256" key="3">
    <source>
        <dbReference type="ARBA" id="ARBA00022448"/>
    </source>
</evidence>
<keyword evidence="14" id="KW-0029">Amino-acid transport</keyword>
<keyword evidence="14" id="KW-0997">Cell inner membrane</keyword>
<dbReference type="GO" id="GO:0031402">
    <property type="term" value="F:sodium ion binding"/>
    <property type="evidence" value="ECO:0007669"/>
    <property type="project" value="UniProtKB-UniRule"/>
</dbReference>
<keyword evidence="3 14" id="KW-0813">Transport</keyword>
<dbReference type="AlphaFoldDB" id="A0Q4P0"/>
<dbReference type="Proteomes" id="UP000000762">
    <property type="component" value="Chromosome"/>
</dbReference>
<feature type="transmembrane region" description="Helical" evidence="14">
    <location>
        <begin position="243"/>
        <end position="263"/>
    </location>
</feature>
<dbReference type="KEGG" id="ftn:FTN_0299"/>
<name>A0Q4P0_FRATN</name>
<keyword evidence="6 14" id="KW-0769">Symport</keyword>
<dbReference type="InterPro" id="IPR050277">
    <property type="entry name" value="Sodium:Solute_Symporter"/>
</dbReference>
<evidence type="ECO:0000313" key="15">
    <source>
        <dbReference type="EMBL" id="ABK89205.1"/>
    </source>
</evidence>
<evidence type="ECO:0000256" key="13">
    <source>
        <dbReference type="RuleBase" id="RU362091"/>
    </source>
</evidence>
<dbReference type="NCBIfam" id="TIGR00813">
    <property type="entry name" value="sss"/>
    <property type="match status" value="1"/>
</dbReference>
<sequence>MLNWCNCFFKKNLRMSQNSILWITFIIYIIIIFGIGIYSYFQTKKVSDYMLGGRSLSAPIAALGAGASDMGSWLLLALPGAFMVSGINQIWLPLGLTIGAFINWGVIARRLRIYTEIARDSITIPAYFENRFHDSKGMLRSLTAIVVVIFFTIYIGAGFVSGGVLFSSMFGISYHQALLLTAAIIFIYTCVGGFLAISWIDFFQGSLMLLALVIVPIVVYFDIGSANIGSVLSNIDIKGFYDITSGVPLITIISLLAWGLGYFGQPHIIVRFMAIKDPNKTSKAMFICMTWMILALLGAACVGILGAAYYKDGIANPESVFLKLSAVFFNPWMEGVLLAAVLSAVMSTSSAQLLSLSSAFSVDVYAKFIRSKASHRELLNVSRLIVFLVTIAAIILSYNPDTTILNLVGFAWAGLGSSFGAVVIFSLFWSRMNKIGAIAGILSGALAVLIWPMFEHLGGWFKVYAMVPGFALSSICIIVFSLLTSKPEESVQLEYQKYKQSL</sequence>
<dbReference type="InterPro" id="IPR001734">
    <property type="entry name" value="Na/solute_symporter"/>
</dbReference>
<feature type="transmembrane region" description="Helical" evidence="14">
    <location>
        <begin position="178"/>
        <end position="200"/>
    </location>
</feature>
<evidence type="ECO:0000256" key="2">
    <source>
        <dbReference type="ARBA" id="ARBA00006434"/>
    </source>
</evidence>
<feature type="transmembrane region" description="Helical" evidence="14">
    <location>
        <begin position="460"/>
        <end position="483"/>
    </location>
</feature>
<feature type="transmembrane region" description="Helical" evidence="14">
    <location>
        <begin position="20"/>
        <end position="41"/>
    </location>
</feature>
<dbReference type="EMBL" id="CP000439">
    <property type="protein sequence ID" value="ABK89205.1"/>
    <property type="molecule type" value="Genomic_DNA"/>
</dbReference>